<dbReference type="RefSeq" id="WP_344424051.1">
    <property type="nucleotide sequence ID" value="NZ_BAAANN010000022.1"/>
</dbReference>
<sequence>MSTISPARAVRLVVKRELNTRLRTRSFLVGTGLVLVLMIGFILLQSSTTGGTGTSRIGLSGQAIGISGPLRAIAADYGLRVEPTTVPSAEEARRQVTSGDLDAAVSGTPSDLTVLVKSDLNGKLRSALARITQQQVLDGELSAAGLNPAQVMGKVSGANLTVSTVEPPDPDKEQRSVLGFAVVVLLYMGIVGYGALVTQGVVEEKSSRVVEILLSTLRPWQLMLGKVLGLALVGLTQLVIIGAVGLALAKATGVLTIPGVAAGALVWAVVWYLLGFLLYATVFAAAGSLVSRQEDAQSVVAPVSITLVVVFLIGLNALAKDPGSTTSTVLSLVPVFSPMLMPGRIATGAASGLEITAALLLTVLCIGLLTWLAGRIYQNAVLRTGSRVSLRAALTGR</sequence>
<keyword evidence="4 5" id="KW-0472">Membrane</keyword>
<evidence type="ECO:0000256" key="1">
    <source>
        <dbReference type="ARBA" id="ARBA00004141"/>
    </source>
</evidence>
<dbReference type="Proteomes" id="UP001501116">
    <property type="component" value="Unassembled WGS sequence"/>
</dbReference>
<dbReference type="PANTHER" id="PTHR43471:SF3">
    <property type="entry name" value="ABC TRANSPORTER PERMEASE PROTEIN NATB"/>
    <property type="match status" value="1"/>
</dbReference>
<keyword evidence="2 5" id="KW-0812">Transmembrane</keyword>
<accession>A0ABP5CZ07</accession>
<evidence type="ECO:0000256" key="3">
    <source>
        <dbReference type="ARBA" id="ARBA00022989"/>
    </source>
</evidence>
<reference evidence="8" key="1">
    <citation type="journal article" date="2019" name="Int. J. Syst. Evol. Microbiol.">
        <title>The Global Catalogue of Microorganisms (GCM) 10K type strain sequencing project: providing services to taxonomists for standard genome sequencing and annotation.</title>
        <authorList>
            <consortium name="The Broad Institute Genomics Platform"/>
            <consortium name="The Broad Institute Genome Sequencing Center for Infectious Disease"/>
            <person name="Wu L."/>
            <person name="Ma J."/>
        </authorList>
    </citation>
    <scope>NUCLEOTIDE SEQUENCE [LARGE SCALE GENOMIC DNA]</scope>
    <source>
        <strain evidence="8">JCM 14545</strain>
    </source>
</reference>
<feature type="transmembrane region" description="Helical" evidence="5">
    <location>
        <begin position="177"/>
        <end position="202"/>
    </location>
</feature>
<feature type="transmembrane region" description="Helical" evidence="5">
    <location>
        <begin position="26"/>
        <end position="44"/>
    </location>
</feature>
<feature type="transmembrane region" description="Helical" evidence="5">
    <location>
        <begin position="299"/>
        <end position="319"/>
    </location>
</feature>
<dbReference type="EMBL" id="BAAANN010000022">
    <property type="protein sequence ID" value="GAA1971343.1"/>
    <property type="molecule type" value="Genomic_DNA"/>
</dbReference>
<evidence type="ECO:0000313" key="7">
    <source>
        <dbReference type="EMBL" id="GAA1971343.1"/>
    </source>
</evidence>
<name>A0ABP5CZ07_9PSEU</name>
<proteinExistence type="predicted"/>
<feature type="transmembrane region" description="Helical" evidence="5">
    <location>
        <begin position="223"/>
        <end position="248"/>
    </location>
</feature>
<comment type="caution">
    <text evidence="7">The sequence shown here is derived from an EMBL/GenBank/DDBJ whole genome shotgun (WGS) entry which is preliminary data.</text>
</comment>
<gene>
    <name evidence="7" type="ORF">GCM10009754_51850</name>
</gene>
<evidence type="ECO:0000256" key="5">
    <source>
        <dbReference type="SAM" id="Phobius"/>
    </source>
</evidence>
<feature type="transmembrane region" description="Helical" evidence="5">
    <location>
        <begin position="345"/>
        <end position="373"/>
    </location>
</feature>
<protein>
    <submittedName>
        <fullName evidence="7">ABC transporter permease</fullName>
    </submittedName>
</protein>
<keyword evidence="3 5" id="KW-1133">Transmembrane helix</keyword>
<evidence type="ECO:0000313" key="8">
    <source>
        <dbReference type="Proteomes" id="UP001501116"/>
    </source>
</evidence>
<organism evidence="7 8">
    <name type="scientific">Amycolatopsis minnesotensis</name>
    <dbReference type="NCBI Taxonomy" id="337894"/>
    <lineage>
        <taxon>Bacteria</taxon>
        <taxon>Bacillati</taxon>
        <taxon>Actinomycetota</taxon>
        <taxon>Actinomycetes</taxon>
        <taxon>Pseudonocardiales</taxon>
        <taxon>Pseudonocardiaceae</taxon>
        <taxon>Amycolatopsis</taxon>
    </lineage>
</organism>
<evidence type="ECO:0000256" key="2">
    <source>
        <dbReference type="ARBA" id="ARBA00022692"/>
    </source>
</evidence>
<evidence type="ECO:0000256" key="4">
    <source>
        <dbReference type="ARBA" id="ARBA00023136"/>
    </source>
</evidence>
<comment type="subcellular location">
    <subcellularLocation>
        <location evidence="1">Membrane</location>
        <topology evidence="1">Multi-pass membrane protein</topology>
    </subcellularLocation>
</comment>
<dbReference type="Pfam" id="PF12698">
    <property type="entry name" value="ABC2_membrane_3"/>
    <property type="match status" value="1"/>
</dbReference>
<evidence type="ECO:0000259" key="6">
    <source>
        <dbReference type="Pfam" id="PF12698"/>
    </source>
</evidence>
<keyword evidence="8" id="KW-1185">Reference proteome</keyword>
<feature type="transmembrane region" description="Helical" evidence="5">
    <location>
        <begin position="260"/>
        <end position="287"/>
    </location>
</feature>
<dbReference type="PANTHER" id="PTHR43471">
    <property type="entry name" value="ABC TRANSPORTER PERMEASE"/>
    <property type="match status" value="1"/>
</dbReference>
<dbReference type="InterPro" id="IPR013525">
    <property type="entry name" value="ABC2_TM"/>
</dbReference>
<feature type="domain" description="ABC-2 type transporter transmembrane" evidence="6">
    <location>
        <begin position="26"/>
        <end position="373"/>
    </location>
</feature>